<evidence type="ECO:0000256" key="1">
    <source>
        <dbReference type="ARBA" id="ARBA00009054"/>
    </source>
</evidence>
<dbReference type="InterPro" id="IPR013805">
    <property type="entry name" value="GrpE_CC"/>
</dbReference>
<sequence length="143" mass="16569">MARKKDIKKEKEKDLKEQLARALADYDNLRKRVEKEKDVLEQLIGIKILTRMFPVYDMLFEAQEHLKDQGIAMIVVEFEKLLRDEGIEKIRVEKGQQFNENIHEAVEAVSGGKKGEIAEEVLTGWKFIGSNQAIRPAKVKVYK</sequence>
<dbReference type="InterPro" id="IPR000740">
    <property type="entry name" value="GrpE"/>
</dbReference>
<dbReference type="GO" id="GO:0006457">
    <property type="term" value="P:protein folding"/>
    <property type="evidence" value="ECO:0007669"/>
    <property type="project" value="InterPro"/>
</dbReference>
<comment type="subunit">
    <text evidence="3">Homodimer.</text>
</comment>
<dbReference type="PANTHER" id="PTHR21237:SF23">
    <property type="entry name" value="GRPE PROTEIN HOMOLOG, MITOCHONDRIAL"/>
    <property type="match status" value="1"/>
</dbReference>
<comment type="caution">
    <text evidence="6">The sequence shown here is derived from an EMBL/GenBank/DDBJ whole genome shotgun (WGS) entry which is preliminary data.</text>
</comment>
<dbReference type="GO" id="GO:0005737">
    <property type="term" value="C:cytoplasm"/>
    <property type="evidence" value="ECO:0007669"/>
    <property type="project" value="UniProtKB-SubCell"/>
</dbReference>
<dbReference type="GO" id="GO:0051082">
    <property type="term" value="F:unfolded protein binding"/>
    <property type="evidence" value="ECO:0007669"/>
    <property type="project" value="TreeGrafter"/>
</dbReference>
<name>A0A1F7Z393_9BACT</name>
<keyword evidence="3" id="KW-0346">Stress response</keyword>
<keyword evidence="2 3" id="KW-0143">Chaperone</keyword>
<dbReference type="GO" id="GO:0042803">
    <property type="term" value="F:protein homodimerization activity"/>
    <property type="evidence" value="ECO:0007669"/>
    <property type="project" value="InterPro"/>
</dbReference>
<evidence type="ECO:0000256" key="4">
    <source>
        <dbReference type="RuleBase" id="RU004478"/>
    </source>
</evidence>
<dbReference type="AlphaFoldDB" id="A0A1F7Z393"/>
<dbReference type="Gene3D" id="3.90.20.20">
    <property type="match status" value="1"/>
</dbReference>
<dbReference type="EMBL" id="MGGR01000016">
    <property type="protein sequence ID" value="OGM33559.1"/>
    <property type="molecule type" value="Genomic_DNA"/>
</dbReference>
<comment type="subcellular location">
    <subcellularLocation>
        <location evidence="3">Cytoplasm</location>
    </subcellularLocation>
</comment>
<dbReference type="SUPFAM" id="SSF58014">
    <property type="entry name" value="Coiled-coil domain of nucleotide exchange factor GrpE"/>
    <property type="match status" value="1"/>
</dbReference>
<protein>
    <recommendedName>
        <fullName evidence="3">Protein GrpE</fullName>
    </recommendedName>
    <alternativeName>
        <fullName evidence="3">HSP-70 cofactor</fullName>
    </alternativeName>
</protein>
<dbReference type="Proteomes" id="UP000177169">
    <property type="component" value="Unassembled WGS sequence"/>
</dbReference>
<keyword evidence="3" id="KW-0963">Cytoplasm</keyword>
<evidence type="ECO:0000256" key="5">
    <source>
        <dbReference type="SAM" id="Coils"/>
    </source>
</evidence>
<dbReference type="GO" id="GO:0000774">
    <property type="term" value="F:adenyl-nucleotide exchange factor activity"/>
    <property type="evidence" value="ECO:0007669"/>
    <property type="project" value="InterPro"/>
</dbReference>
<evidence type="ECO:0000313" key="7">
    <source>
        <dbReference type="Proteomes" id="UP000177169"/>
    </source>
</evidence>
<dbReference type="Gene3D" id="2.30.22.10">
    <property type="entry name" value="Head domain of nucleotide exchange factor GrpE"/>
    <property type="match status" value="1"/>
</dbReference>
<accession>A0A1F7Z393</accession>
<evidence type="ECO:0000256" key="3">
    <source>
        <dbReference type="HAMAP-Rule" id="MF_01151"/>
    </source>
</evidence>
<dbReference type="Pfam" id="PF01025">
    <property type="entry name" value="GrpE"/>
    <property type="match status" value="1"/>
</dbReference>
<comment type="function">
    <text evidence="3">Participates actively in the response to hyperosmotic and heat shock by preventing the aggregation of stress-denatured proteins, in association with DnaK and GrpE. It is the nucleotide exchange factor for DnaK and may function as a thermosensor. Unfolded proteins bind initially to DnaJ; upon interaction with the DnaJ-bound protein, DnaK hydrolyzes its bound ATP, resulting in the formation of a stable complex. GrpE releases ADP from DnaK; ATP binding to DnaK triggers the release of the substrate protein, thus completing the reaction cycle. Several rounds of ATP-dependent interactions between DnaJ, DnaK and GrpE are required for fully efficient folding.</text>
</comment>
<dbReference type="HAMAP" id="MF_01151">
    <property type="entry name" value="GrpE"/>
    <property type="match status" value="1"/>
</dbReference>
<evidence type="ECO:0000256" key="2">
    <source>
        <dbReference type="ARBA" id="ARBA00023186"/>
    </source>
</evidence>
<dbReference type="SUPFAM" id="SSF51064">
    <property type="entry name" value="Head domain of nucleotide exchange factor GrpE"/>
    <property type="match status" value="1"/>
</dbReference>
<dbReference type="STRING" id="1802505.A3D01_01230"/>
<comment type="similarity">
    <text evidence="1 3 4">Belongs to the GrpE family.</text>
</comment>
<gene>
    <name evidence="3" type="primary">grpE</name>
    <name evidence="6" type="ORF">A3D01_01230</name>
</gene>
<feature type="coiled-coil region" evidence="5">
    <location>
        <begin position="1"/>
        <end position="46"/>
    </location>
</feature>
<proteinExistence type="inferred from homology"/>
<dbReference type="InterPro" id="IPR009012">
    <property type="entry name" value="GrpE_head"/>
</dbReference>
<dbReference type="PRINTS" id="PR00773">
    <property type="entry name" value="GRPEPROTEIN"/>
</dbReference>
<dbReference type="PANTHER" id="PTHR21237">
    <property type="entry name" value="GRPE PROTEIN"/>
    <property type="match status" value="1"/>
</dbReference>
<dbReference type="GO" id="GO:0051087">
    <property type="term" value="F:protein-folding chaperone binding"/>
    <property type="evidence" value="ECO:0007669"/>
    <property type="project" value="InterPro"/>
</dbReference>
<reference evidence="6 7" key="1">
    <citation type="journal article" date="2016" name="Nat. Commun.">
        <title>Thousands of microbial genomes shed light on interconnected biogeochemical processes in an aquifer system.</title>
        <authorList>
            <person name="Anantharaman K."/>
            <person name="Brown C.T."/>
            <person name="Hug L.A."/>
            <person name="Sharon I."/>
            <person name="Castelle C.J."/>
            <person name="Probst A.J."/>
            <person name="Thomas B.C."/>
            <person name="Singh A."/>
            <person name="Wilkins M.J."/>
            <person name="Karaoz U."/>
            <person name="Brodie E.L."/>
            <person name="Williams K.H."/>
            <person name="Hubbard S.S."/>
            <person name="Banfield J.F."/>
        </authorList>
    </citation>
    <scope>NUCLEOTIDE SEQUENCE [LARGE SCALE GENOMIC DNA]</scope>
</reference>
<organism evidence="6 7">
    <name type="scientific">Candidatus Woesebacteria bacterium RIFCSPHIGHO2_02_FULL_39_13</name>
    <dbReference type="NCBI Taxonomy" id="1802505"/>
    <lineage>
        <taxon>Bacteria</taxon>
        <taxon>Candidatus Woeseibacteriota</taxon>
    </lineage>
</organism>
<keyword evidence="5" id="KW-0175">Coiled coil</keyword>
<evidence type="ECO:0000313" key="6">
    <source>
        <dbReference type="EMBL" id="OGM33559.1"/>
    </source>
</evidence>